<evidence type="ECO:0000256" key="4">
    <source>
        <dbReference type="ARBA" id="ARBA00007520"/>
    </source>
</evidence>
<keyword evidence="5 10" id="KW-0813">Transport</keyword>
<dbReference type="AlphaFoldDB" id="K2GS13"/>
<gene>
    <name evidence="12" type="ORF">OCGS_0516</name>
</gene>
<dbReference type="PROSITE" id="PS00216">
    <property type="entry name" value="SUGAR_TRANSPORT_1"/>
    <property type="match status" value="1"/>
</dbReference>
<feature type="transmembrane region" description="Helical" evidence="10">
    <location>
        <begin position="283"/>
        <end position="306"/>
    </location>
</feature>
<protein>
    <recommendedName>
        <fullName evidence="10">Bcr/CflA family efflux transporter</fullName>
    </recommendedName>
</protein>
<sequence>MVQPPAARFLDSRTPPHIATLILVTSLGALSMNLFLPSLPNMTRYFETEYSVMQIAVAGYLAVNALLQLVIGPISDRFGRRPVLLACVAGFVLASAGCVLATSVEAFLACRLLQAVIVAGLVLPRAAIRDMVPQAQAASMIGWVTMGMSVAPMVAPALGGVLDDALGWKANFAALGLLGVVAFWLIWRDMGETATIRRVSFRSQIADYPGLLRSRRFWGYCATATFSSGAFFAYLGGAPFVGSRVYGLSPAMLGAYFGAPAIGYLIGNGLSGRYSARLGINPMILAGTLVTSAGMVAAIAVFLAGFGTAETFFGFMVFVGLGNGLVLPNATAGMLSVRPQLAGTASGLGGAITIAGGAALSALAATMLERGGGAIPLLELMAVTSLLSLAAIVYTIRRDRTLPAG</sequence>
<dbReference type="PANTHER" id="PTHR23501">
    <property type="entry name" value="MAJOR FACILITATOR SUPERFAMILY"/>
    <property type="match status" value="1"/>
</dbReference>
<evidence type="ECO:0000256" key="1">
    <source>
        <dbReference type="ARBA" id="ARBA00003279"/>
    </source>
</evidence>
<dbReference type="Proteomes" id="UP000006765">
    <property type="component" value="Unassembled WGS sequence"/>
</dbReference>
<feature type="domain" description="Major facilitator superfamily (MFS) profile" evidence="11">
    <location>
        <begin position="17"/>
        <end position="400"/>
    </location>
</feature>
<keyword evidence="9 10" id="KW-0472">Membrane</keyword>
<dbReference type="GO" id="GO:1990961">
    <property type="term" value="P:xenobiotic detoxification by transmembrane export across the plasma membrane"/>
    <property type="evidence" value="ECO:0007669"/>
    <property type="project" value="InterPro"/>
</dbReference>
<dbReference type="PRINTS" id="PR01035">
    <property type="entry name" value="TCRTETA"/>
</dbReference>
<comment type="function">
    <text evidence="1">Resistance to tetracycline by an active tetracycline efflux. This is an energy-dependent process that decreases the accumulation of the antibiotic in whole cells. This protein functions as a metal-tetracycline/H(+) antiporter.</text>
</comment>
<dbReference type="eggNOG" id="COG2814">
    <property type="taxonomic scope" value="Bacteria"/>
</dbReference>
<feature type="transmembrane region" description="Helical" evidence="10">
    <location>
        <begin position="312"/>
        <end position="335"/>
    </location>
</feature>
<organism evidence="12 13">
    <name type="scientific">Oceaniovalibus guishaninsula JLT2003</name>
    <dbReference type="NCBI Taxonomy" id="1231392"/>
    <lineage>
        <taxon>Bacteria</taxon>
        <taxon>Pseudomonadati</taxon>
        <taxon>Pseudomonadota</taxon>
        <taxon>Alphaproteobacteria</taxon>
        <taxon>Rhodobacterales</taxon>
        <taxon>Roseobacteraceae</taxon>
        <taxon>Oceaniovalibus</taxon>
    </lineage>
</organism>
<evidence type="ECO:0000256" key="3">
    <source>
        <dbReference type="ARBA" id="ARBA00006236"/>
    </source>
</evidence>
<dbReference type="InterPro" id="IPR036259">
    <property type="entry name" value="MFS_trans_sf"/>
</dbReference>
<dbReference type="SUPFAM" id="SSF103473">
    <property type="entry name" value="MFS general substrate transporter"/>
    <property type="match status" value="1"/>
</dbReference>
<comment type="similarity">
    <text evidence="3 10">Belongs to the major facilitator superfamily. Bcr/CmlA family.</text>
</comment>
<dbReference type="CDD" id="cd17320">
    <property type="entry name" value="MFS_MdfA_MDR_like"/>
    <property type="match status" value="1"/>
</dbReference>
<dbReference type="InterPro" id="IPR020846">
    <property type="entry name" value="MFS_dom"/>
</dbReference>
<comment type="caution">
    <text evidence="12">The sequence shown here is derived from an EMBL/GenBank/DDBJ whole genome shotgun (WGS) entry which is preliminary data.</text>
</comment>
<dbReference type="EMBL" id="AMGO01000007">
    <property type="protein sequence ID" value="EKE45426.1"/>
    <property type="molecule type" value="Genomic_DNA"/>
</dbReference>
<accession>K2GS13</accession>
<dbReference type="InterPro" id="IPR011701">
    <property type="entry name" value="MFS"/>
</dbReference>
<feature type="transmembrane region" description="Helical" evidence="10">
    <location>
        <begin position="83"/>
        <end position="102"/>
    </location>
</feature>
<feature type="transmembrane region" description="Helical" evidence="10">
    <location>
        <begin position="51"/>
        <end position="71"/>
    </location>
</feature>
<feature type="transmembrane region" description="Helical" evidence="10">
    <location>
        <begin position="140"/>
        <end position="162"/>
    </location>
</feature>
<dbReference type="InterPro" id="IPR001958">
    <property type="entry name" value="Tet-R_TetA/multi-R_MdtG-like"/>
</dbReference>
<name>K2GS13_9RHOB</name>
<evidence type="ECO:0000256" key="9">
    <source>
        <dbReference type="ARBA" id="ARBA00023136"/>
    </source>
</evidence>
<comment type="similarity">
    <text evidence="4">Belongs to the major facilitator superfamily. TCR/Tet family.</text>
</comment>
<evidence type="ECO:0000256" key="2">
    <source>
        <dbReference type="ARBA" id="ARBA00004651"/>
    </source>
</evidence>
<keyword evidence="7 10" id="KW-0812">Transmembrane</keyword>
<dbReference type="NCBIfam" id="TIGR00710">
    <property type="entry name" value="efflux_Bcr_CflA"/>
    <property type="match status" value="1"/>
</dbReference>
<feature type="transmembrane region" description="Helical" evidence="10">
    <location>
        <begin position="18"/>
        <end position="39"/>
    </location>
</feature>
<dbReference type="Gene3D" id="1.20.1720.10">
    <property type="entry name" value="Multidrug resistance protein D"/>
    <property type="match status" value="1"/>
</dbReference>
<dbReference type="InterPro" id="IPR005829">
    <property type="entry name" value="Sugar_transporter_CS"/>
</dbReference>
<dbReference type="OrthoDB" id="9800416at2"/>
<dbReference type="InterPro" id="IPR004812">
    <property type="entry name" value="Efflux_drug-R_Bcr/CmlA"/>
</dbReference>
<evidence type="ECO:0000313" key="13">
    <source>
        <dbReference type="Proteomes" id="UP000006765"/>
    </source>
</evidence>
<feature type="transmembrane region" description="Helical" evidence="10">
    <location>
        <begin position="253"/>
        <end position="271"/>
    </location>
</feature>
<evidence type="ECO:0000259" key="11">
    <source>
        <dbReference type="PROSITE" id="PS50850"/>
    </source>
</evidence>
<evidence type="ECO:0000256" key="8">
    <source>
        <dbReference type="ARBA" id="ARBA00022989"/>
    </source>
</evidence>
<feature type="transmembrane region" description="Helical" evidence="10">
    <location>
        <begin position="374"/>
        <end position="396"/>
    </location>
</feature>
<comment type="caution">
    <text evidence="10">Lacks conserved residue(s) required for the propagation of feature annotation.</text>
</comment>
<dbReference type="PATRIC" id="fig|1231392.3.peg.519"/>
<keyword evidence="10" id="KW-0997">Cell inner membrane</keyword>
<evidence type="ECO:0000256" key="5">
    <source>
        <dbReference type="ARBA" id="ARBA00022448"/>
    </source>
</evidence>
<evidence type="ECO:0000313" key="12">
    <source>
        <dbReference type="EMBL" id="EKE45426.1"/>
    </source>
</evidence>
<dbReference type="Pfam" id="PF07690">
    <property type="entry name" value="MFS_1"/>
    <property type="match status" value="1"/>
</dbReference>
<evidence type="ECO:0000256" key="6">
    <source>
        <dbReference type="ARBA" id="ARBA00022475"/>
    </source>
</evidence>
<dbReference type="GO" id="GO:0005886">
    <property type="term" value="C:plasma membrane"/>
    <property type="evidence" value="ECO:0007669"/>
    <property type="project" value="UniProtKB-SubCell"/>
</dbReference>
<dbReference type="GO" id="GO:0042910">
    <property type="term" value="F:xenobiotic transmembrane transporter activity"/>
    <property type="evidence" value="ECO:0007669"/>
    <property type="project" value="InterPro"/>
</dbReference>
<keyword evidence="6" id="KW-1003">Cell membrane</keyword>
<evidence type="ECO:0000256" key="10">
    <source>
        <dbReference type="RuleBase" id="RU365088"/>
    </source>
</evidence>
<dbReference type="PROSITE" id="PS50850">
    <property type="entry name" value="MFS"/>
    <property type="match status" value="1"/>
</dbReference>
<keyword evidence="8 10" id="KW-1133">Transmembrane helix</keyword>
<evidence type="ECO:0000256" key="7">
    <source>
        <dbReference type="ARBA" id="ARBA00022692"/>
    </source>
</evidence>
<dbReference type="PANTHER" id="PTHR23501:SF191">
    <property type="entry name" value="VACUOLAR BASIC AMINO ACID TRANSPORTER 4"/>
    <property type="match status" value="1"/>
</dbReference>
<dbReference type="STRING" id="1231392.OCGS_0516"/>
<comment type="subcellular location">
    <subcellularLocation>
        <location evidence="10">Cell inner membrane</location>
        <topology evidence="10">Multi-pass membrane protein</topology>
    </subcellularLocation>
    <subcellularLocation>
        <location evidence="2">Cell membrane</location>
        <topology evidence="2">Multi-pass membrane protein</topology>
    </subcellularLocation>
</comment>
<feature type="transmembrane region" description="Helical" evidence="10">
    <location>
        <begin position="168"/>
        <end position="187"/>
    </location>
</feature>
<proteinExistence type="inferred from homology"/>
<dbReference type="RefSeq" id="WP_007425669.1">
    <property type="nucleotide sequence ID" value="NZ_AMGO01000007.1"/>
</dbReference>
<feature type="transmembrane region" description="Helical" evidence="10">
    <location>
        <begin position="217"/>
        <end position="241"/>
    </location>
</feature>
<keyword evidence="13" id="KW-1185">Reference proteome</keyword>
<feature type="transmembrane region" description="Helical" evidence="10">
    <location>
        <begin position="347"/>
        <end position="368"/>
    </location>
</feature>
<reference evidence="12 13" key="1">
    <citation type="journal article" date="2012" name="J. Bacteriol.">
        <title>Draft Genome Sequence of Oceaniovalibus guishaninsula JLT2003T.</title>
        <authorList>
            <person name="Tang K."/>
            <person name="Liu K."/>
            <person name="Jiao N."/>
        </authorList>
    </citation>
    <scope>NUCLEOTIDE SEQUENCE [LARGE SCALE GENOMIC DNA]</scope>
    <source>
        <strain evidence="12 13">JLT2003</strain>
    </source>
</reference>